<dbReference type="PATRIC" id="fig|1679170.3.peg.5005"/>
<keyword evidence="2" id="KW-1185">Reference proteome</keyword>
<organism evidence="1 2">
    <name type="scientific">Peribacillus loiseleuriae</name>
    <dbReference type="NCBI Taxonomy" id="1679170"/>
    <lineage>
        <taxon>Bacteria</taxon>
        <taxon>Bacillati</taxon>
        <taxon>Bacillota</taxon>
        <taxon>Bacilli</taxon>
        <taxon>Bacillales</taxon>
        <taxon>Bacillaceae</taxon>
        <taxon>Peribacillus</taxon>
    </lineage>
</organism>
<dbReference type="AlphaFoldDB" id="A0A0K9GYU9"/>
<sequence>MEARNGKKINPSTKVLRYQQQFIYEMAQKRDLKESDFEENLLQTLNRIETKLDILLMQRNK</sequence>
<protein>
    <submittedName>
        <fullName evidence="1">Uncharacterized protein</fullName>
    </submittedName>
</protein>
<dbReference type="EMBL" id="LFZW01000001">
    <property type="protein sequence ID" value="KMY51904.1"/>
    <property type="molecule type" value="Genomic_DNA"/>
</dbReference>
<accession>A0A0K9GYU9</accession>
<gene>
    <name evidence="1" type="ORF">AC625_22200</name>
</gene>
<name>A0A0K9GYU9_9BACI</name>
<proteinExistence type="predicted"/>
<evidence type="ECO:0000313" key="1">
    <source>
        <dbReference type="EMBL" id="KMY51904.1"/>
    </source>
</evidence>
<dbReference type="Proteomes" id="UP000037146">
    <property type="component" value="Unassembled WGS sequence"/>
</dbReference>
<evidence type="ECO:0000313" key="2">
    <source>
        <dbReference type="Proteomes" id="UP000037146"/>
    </source>
</evidence>
<comment type="caution">
    <text evidence="1">The sequence shown here is derived from an EMBL/GenBank/DDBJ whole genome shotgun (WGS) entry which is preliminary data.</text>
</comment>
<reference evidence="2" key="1">
    <citation type="submission" date="2015-07" db="EMBL/GenBank/DDBJ databases">
        <title>Genome sequencing project for genomic taxonomy and phylogenomics of Bacillus-like bacteria.</title>
        <authorList>
            <person name="Liu B."/>
            <person name="Wang J."/>
            <person name="Zhu Y."/>
            <person name="Liu G."/>
            <person name="Chen Q."/>
            <person name="Chen Z."/>
            <person name="Lan J."/>
            <person name="Che J."/>
            <person name="Ge C."/>
            <person name="Shi H."/>
            <person name="Pan Z."/>
            <person name="Liu X."/>
        </authorList>
    </citation>
    <scope>NUCLEOTIDE SEQUENCE [LARGE SCALE GENOMIC DNA]</scope>
    <source>
        <strain evidence="2">FJAT-27997</strain>
    </source>
</reference>